<keyword evidence="2" id="KW-1185">Reference proteome</keyword>
<gene>
    <name evidence="1" type="ORF">NLI96_g930</name>
</gene>
<protein>
    <recommendedName>
        <fullName evidence="3">F-box domain-containing protein</fullName>
    </recommendedName>
</protein>
<dbReference type="EMBL" id="JANAWD010000017">
    <property type="protein sequence ID" value="KAJ3491138.1"/>
    <property type="molecule type" value="Genomic_DNA"/>
</dbReference>
<dbReference type="InterPro" id="IPR032675">
    <property type="entry name" value="LRR_dom_sf"/>
</dbReference>
<dbReference type="Proteomes" id="UP001212997">
    <property type="component" value="Unassembled WGS sequence"/>
</dbReference>
<evidence type="ECO:0000313" key="1">
    <source>
        <dbReference type="EMBL" id="KAJ3491138.1"/>
    </source>
</evidence>
<dbReference type="AlphaFoldDB" id="A0AAD5VH18"/>
<comment type="caution">
    <text evidence="1">The sequence shown here is derived from an EMBL/GenBank/DDBJ whole genome shotgun (WGS) entry which is preliminary data.</text>
</comment>
<accession>A0AAD5VH18</accession>
<reference evidence="1" key="1">
    <citation type="submission" date="2022-07" db="EMBL/GenBank/DDBJ databases">
        <title>Genome Sequence of Physisporinus lineatus.</title>
        <authorList>
            <person name="Buettner E."/>
        </authorList>
    </citation>
    <scope>NUCLEOTIDE SEQUENCE</scope>
    <source>
        <strain evidence="1">VT162</strain>
    </source>
</reference>
<evidence type="ECO:0008006" key="3">
    <source>
        <dbReference type="Google" id="ProtNLM"/>
    </source>
</evidence>
<organism evidence="1 2">
    <name type="scientific">Meripilus lineatus</name>
    <dbReference type="NCBI Taxonomy" id="2056292"/>
    <lineage>
        <taxon>Eukaryota</taxon>
        <taxon>Fungi</taxon>
        <taxon>Dikarya</taxon>
        <taxon>Basidiomycota</taxon>
        <taxon>Agaricomycotina</taxon>
        <taxon>Agaricomycetes</taxon>
        <taxon>Polyporales</taxon>
        <taxon>Meripilaceae</taxon>
        <taxon>Meripilus</taxon>
    </lineage>
</organism>
<dbReference type="SUPFAM" id="SSF52047">
    <property type="entry name" value="RNI-like"/>
    <property type="match status" value="1"/>
</dbReference>
<dbReference type="Gene3D" id="3.80.10.10">
    <property type="entry name" value="Ribonuclease Inhibitor"/>
    <property type="match status" value="1"/>
</dbReference>
<proteinExistence type="predicted"/>
<sequence length="582" mass="65967">MTTLTSDSHLAHARATLITKVEESQAVRDSEERSIDSGAVRVPPEILADVFLYVIDDVYEGDLEPIQQLYLPHVCRYWYNVTLQSTQYWRYQPLSRDGRLRASRLIERAGGRSLYVWGRLSADNHPRWDSPKRDSILLQAELVKITLCREADDHPHADNSDPVVPGFLEAFLQRSAPHLEALSLSARDMLQWPTIPEVAFDGDTPLLRSLTLRGLRWSWLTAIFVSSLTGLILHGPVHWDDDCIRTLQRLPSLRRLELINTTRPAWCGLTNIAHSASPSVKLKHLEVLHLGGHVYNLGALALELDTPPSTSITISSYYAKFLDNDPTYFAPLLSWLSKRLQYLDAAFVPIRAMHVTSWSTNPCDGTLRLYLSDPILNPYQLPQAEDDDPCLKLKVHFKSFCKRSTHRAFLSFNAILHMITSKLLLSPVQTLYLDHTSPLRDIRIPLNSLTGVQTFCLSGRDSPAVLRDLLLVSPNISHSRGEDSKGDLRLLPAIKTVILHGANFEQGSEDIVAFVASRSKQGRPVEKLYLSQCEHVLGEWLQTLRRYVSMVEWDGLEGVQFEDYGWMTCPEEVRLSSLWGYM</sequence>
<evidence type="ECO:0000313" key="2">
    <source>
        <dbReference type="Proteomes" id="UP001212997"/>
    </source>
</evidence>
<name>A0AAD5VH18_9APHY</name>